<dbReference type="InterPro" id="IPR003615">
    <property type="entry name" value="HNH_nuc"/>
</dbReference>
<feature type="compositionally biased region" description="Basic and acidic residues" evidence="1">
    <location>
        <begin position="1"/>
        <end position="10"/>
    </location>
</feature>
<sequence>MGTSHSKKESPNNSNSFKDAESISETFLQEPPKDDNDINLDVSPQSEAIQKLSKKKRKWTDQEKDKLLKLYQQIQTDHDLYIDLDTLRKNKSSALGRKKPKYIDHQLRIFSDYQTNFNISIQIIAPSQSDNIITSRGGLNNDTDLRKSIISYVEGDIEFHDLMTISMKMFDSEIPSSSQNHHVPIQLLDLYQTIRPSKDKTTLLDPKGKSRLKLIPEKSKRPRSRALIRPIDRQIMATQKDKEDSIPSGTRKIVWSEEFKNSRKPHCYCCHCPLDYKKWHCGHILSRKEGGRIEKENLHPVCVGCNLGMGVNHMYEYILVNQLPGMGSLDYKDPIVIMLQQVSILIHYSWAKIEDLKNSGYITNTEAKKYREMIVSSKKTLSERIAVMINLRQYEMRIPSLIKD</sequence>
<keyword evidence="2" id="KW-0255">Endonuclease</keyword>
<dbReference type="Gene3D" id="1.10.30.50">
    <property type="match status" value="1"/>
</dbReference>
<keyword evidence="2" id="KW-0378">Hydrolase</keyword>
<evidence type="ECO:0000256" key="1">
    <source>
        <dbReference type="SAM" id="MobiDB-lite"/>
    </source>
</evidence>
<reference evidence="2" key="1">
    <citation type="journal article" date="2019" name="MBio">
        <title>Virus Genomes from Deep Sea Sediments Expand the Ocean Megavirome and Support Independent Origins of Viral Gigantism.</title>
        <authorList>
            <person name="Backstrom D."/>
            <person name="Yutin N."/>
            <person name="Jorgensen S.L."/>
            <person name="Dharamshi J."/>
            <person name="Homa F."/>
            <person name="Zaremba-Niedwiedzka K."/>
            <person name="Spang A."/>
            <person name="Wolf Y.I."/>
            <person name="Koonin E.V."/>
            <person name="Ettema T.J."/>
        </authorList>
    </citation>
    <scope>NUCLEOTIDE SEQUENCE</scope>
</reference>
<feature type="region of interest" description="Disordered" evidence="1">
    <location>
        <begin position="1"/>
        <end position="56"/>
    </location>
</feature>
<organism evidence="2">
    <name type="scientific">Pithovirus LCPAC202</name>
    <dbReference type="NCBI Taxonomy" id="2506592"/>
    <lineage>
        <taxon>Viruses</taxon>
        <taxon>Pithoviruses</taxon>
    </lineage>
</organism>
<protein>
    <submittedName>
        <fullName evidence="2">HNH endonuclease</fullName>
    </submittedName>
</protein>
<accession>A0A481Z5L9</accession>
<dbReference type="CDD" id="cd00085">
    <property type="entry name" value="HNHc"/>
    <property type="match status" value="1"/>
</dbReference>
<proteinExistence type="predicted"/>
<dbReference type="GO" id="GO:0004519">
    <property type="term" value="F:endonuclease activity"/>
    <property type="evidence" value="ECO:0007669"/>
    <property type="project" value="UniProtKB-KW"/>
</dbReference>
<evidence type="ECO:0000313" key="2">
    <source>
        <dbReference type="EMBL" id="QBK91057.1"/>
    </source>
</evidence>
<feature type="compositionally biased region" description="Polar residues" evidence="1">
    <location>
        <begin position="11"/>
        <end position="27"/>
    </location>
</feature>
<dbReference type="EMBL" id="MK500509">
    <property type="protein sequence ID" value="QBK91057.1"/>
    <property type="molecule type" value="Genomic_DNA"/>
</dbReference>
<keyword evidence="2" id="KW-0540">Nuclease</keyword>
<name>A0A481Z5L9_9VIRU</name>
<gene>
    <name evidence="2" type="ORF">LCPAC202_00310</name>
</gene>